<proteinExistence type="predicted"/>
<sequence length="52" mass="5884">MEYQYYYKRPELRVAPTATAPTSRVTVPFQGGDLKATSIYGPRDSRVPATLY</sequence>
<dbReference type="Proteomes" id="UP000886523">
    <property type="component" value="Unassembled WGS sequence"/>
</dbReference>
<accession>A0A9P6AJW6</accession>
<keyword evidence="2" id="KW-1185">Reference proteome</keyword>
<comment type="caution">
    <text evidence="1">The sequence shown here is derived from an EMBL/GenBank/DDBJ whole genome shotgun (WGS) entry which is preliminary data.</text>
</comment>
<gene>
    <name evidence="1" type="ORF">BS47DRAFT_1352569</name>
</gene>
<protein>
    <submittedName>
        <fullName evidence="1">Uncharacterized protein</fullName>
    </submittedName>
</protein>
<organism evidence="1 2">
    <name type="scientific">Hydnum rufescens UP504</name>
    <dbReference type="NCBI Taxonomy" id="1448309"/>
    <lineage>
        <taxon>Eukaryota</taxon>
        <taxon>Fungi</taxon>
        <taxon>Dikarya</taxon>
        <taxon>Basidiomycota</taxon>
        <taxon>Agaricomycotina</taxon>
        <taxon>Agaricomycetes</taxon>
        <taxon>Cantharellales</taxon>
        <taxon>Hydnaceae</taxon>
        <taxon>Hydnum</taxon>
    </lineage>
</organism>
<evidence type="ECO:0000313" key="1">
    <source>
        <dbReference type="EMBL" id="KAF9506670.1"/>
    </source>
</evidence>
<dbReference type="AlphaFoldDB" id="A0A9P6AJW6"/>
<reference evidence="1" key="1">
    <citation type="journal article" date="2020" name="Nat. Commun.">
        <title>Large-scale genome sequencing of mycorrhizal fungi provides insights into the early evolution of symbiotic traits.</title>
        <authorList>
            <person name="Miyauchi S."/>
            <person name="Kiss E."/>
            <person name="Kuo A."/>
            <person name="Drula E."/>
            <person name="Kohler A."/>
            <person name="Sanchez-Garcia M."/>
            <person name="Morin E."/>
            <person name="Andreopoulos B."/>
            <person name="Barry K.W."/>
            <person name="Bonito G."/>
            <person name="Buee M."/>
            <person name="Carver A."/>
            <person name="Chen C."/>
            <person name="Cichocki N."/>
            <person name="Clum A."/>
            <person name="Culley D."/>
            <person name="Crous P.W."/>
            <person name="Fauchery L."/>
            <person name="Girlanda M."/>
            <person name="Hayes R.D."/>
            <person name="Keri Z."/>
            <person name="LaButti K."/>
            <person name="Lipzen A."/>
            <person name="Lombard V."/>
            <person name="Magnuson J."/>
            <person name="Maillard F."/>
            <person name="Murat C."/>
            <person name="Nolan M."/>
            <person name="Ohm R.A."/>
            <person name="Pangilinan J."/>
            <person name="Pereira M.F."/>
            <person name="Perotto S."/>
            <person name="Peter M."/>
            <person name="Pfister S."/>
            <person name="Riley R."/>
            <person name="Sitrit Y."/>
            <person name="Stielow J.B."/>
            <person name="Szollosi G."/>
            <person name="Zifcakova L."/>
            <person name="Stursova M."/>
            <person name="Spatafora J.W."/>
            <person name="Tedersoo L."/>
            <person name="Vaario L.M."/>
            <person name="Yamada A."/>
            <person name="Yan M."/>
            <person name="Wang P."/>
            <person name="Xu J."/>
            <person name="Bruns T."/>
            <person name="Baldrian P."/>
            <person name="Vilgalys R."/>
            <person name="Dunand C."/>
            <person name="Henrissat B."/>
            <person name="Grigoriev I.V."/>
            <person name="Hibbett D."/>
            <person name="Nagy L.G."/>
            <person name="Martin F.M."/>
        </authorList>
    </citation>
    <scope>NUCLEOTIDE SEQUENCE</scope>
    <source>
        <strain evidence="1">UP504</strain>
    </source>
</reference>
<evidence type="ECO:0000313" key="2">
    <source>
        <dbReference type="Proteomes" id="UP000886523"/>
    </source>
</evidence>
<name>A0A9P6AJW6_9AGAM</name>
<dbReference type="EMBL" id="MU129104">
    <property type="protein sequence ID" value="KAF9506670.1"/>
    <property type="molecule type" value="Genomic_DNA"/>
</dbReference>